<accession>A0ABY9KUJ1</accession>
<keyword evidence="2" id="KW-1185">Reference proteome</keyword>
<proteinExistence type="predicted"/>
<evidence type="ECO:0000313" key="2">
    <source>
        <dbReference type="Proteomes" id="UP001180087"/>
    </source>
</evidence>
<dbReference type="RefSeq" id="WP_348027530.1">
    <property type="nucleotide sequence ID" value="NZ_CP129113.1"/>
</dbReference>
<evidence type="ECO:0000313" key="1">
    <source>
        <dbReference type="EMBL" id="WLV24473.1"/>
    </source>
</evidence>
<sequence>MFVLTRTRGKMTEMLKDSSSPFKKVFASYSDAQLLANQLNSHLTSTTLWEVEQLSYSQKSSLD</sequence>
<protein>
    <submittedName>
        <fullName evidence="1">Uncharacterized protein</fullName>
    </submittedName>
</protein>
<reference evidence="1" key="1">
    <citation type="submission" date="2023-06" db="EMBL/GenBank/DDBJ databases">
        <title>A Treasure from Seagulls: Isolation and Description of Aciduricobacillus qingdaonensis gen. nov., sp. nov., a Rare Obligately Uric Acid-utilizing Member in the Family Bacillaceae.</title>
        <authorList>
            <person name="Liu W."/>
            <person name="Wang B."/>
        </authorList>
    </citation>
    <scope>NUCLEOTIDE SEQUENCE</scope>
    <source>
        <strain evidence="1">44XB</strain>
    </source>
</reference>
<gene>
    <name evidence="1" type="ORF">QR721_12635</name>
</gene>
<dbReference type="EMBL" id="CP129113">
    <property type="protein sequence ID" value="WLV24473.1"/>
    <property type="molecule type" value="Genomic_DNA"/>
</dbReference>
<dbReference type="Proteomes" id="UP001180087">
    <property type="component" value="Chromosome"/>
</dbReference>
<organism evidence="1 2">
    <name type="scientific">Aciduricibacillus chroicocephali</name>
    <dbReference type="NCBI Taxonomy" id="3054939"/>
    <lineage>
        <taxon>Bacteria</taxon>
        <taxon>Bacillati</taxon>
        <taxon>Bacillota</taxon>
        <taxon>Bacilli</taxon>
        <taxon>Bacillales</taxon>
        <taxon>Bacillaceae</taxon>
        <taxon>Aciduricibacillus</taxon>
    </lineage>
</organism>
<name>A0ABY9KUJ1_9BACI</name>